<protein>
    <submittedName>
        <fullName evidence="2">Uncharacterized protein</fullName>
    </submittedName>
</protein>
<evidence type="ECO:0000313" key="2">
    <source>
        <dbReference type="EMBL" id="MCI94758.1"/>
    </source>
</evidence>
<feature type="non-terminal residue" evidence="2">
    <location>
        <position position="43"/>
    </location>
</feature>
<evidence type="ECO:0000256" key="1">
    <source>
        <dbReference type="SAM" id="MobiDB-lite"/>
    </source>
</evidence>
<reference evidence="2 3" key="1">
    <citation type="journal article" date="2018" name="Front. Plant Sci.">
        <title>Red Clover (Trifolium pratense) and Zigzag Clover (T. medium) - A Picture of Genomic Similarities and Differences.</title>
        <authorList>
            <person name="Dluhosova J."/>
            <person name="Istvanek J."/>
            <person name="Nedelnik J."/>
            <person name="Repkova J."/>
        </authorList>
    </citation>
    <scope>NUCLEOTIDE SEQUENCE [LARGE SCALE GENOMIC DNA]</scope>
    <source>
        <strain evidence="3">cv. 10/8</strain>
        <tissue evidence="2">Leaf</tissue>
    </source>
</reference>
<feature type="region of interest" description="Disordered" evidence="1">
    <location>
        <begin position="1"/>
        <end position="43"/>
    </location>
</feature>
<name>A0A392W298_9FABA</name>
<proteinExistence type="predicted"/>
<evidence type="ECO:0000313" key="3">
    <source>
        <dbReference type="Proteomes" id="UP000265520"/>
    </source>
</evidence>
<organism evidence="2 3">
    <name type="scientific">Trifolium medium</name>
    <dbReference type="NCBI Taxonomy" id="97028"/>
    <lineage>
        <taxon>Eukaryota</taxon>
        <taxon>Viridiplantae</taxon>
        <taxon>Streptophyta</taxon>
        <taxon>Embryophyta</taxon>
        <taxon>Tracheophyta</taxon>
        <taxon>Spermatophyta</taxon>
        <taxon>Magnoliopsida</taxon>
        <taxon>eudicotyledons</taxon>
        <taxon>Gunneridae</taxon>
        <taxon>Pentapetalae</taxon>
        <taxon>rosids</taxon>
        <taxon>fabids</taxon>
        <taxon>Fabales</taxon>
        <taxon>Fabaceae</taxon>
        <taxon>Papilionoideae</taxon>
        <taxon>50 kb inversion clade</taxon>
        <taxon>NPAAA clade</taxon>
        <taxon>Hologalegina</taxon>
        <taxon>IRL clade</taxon>
        <taxon>Trifolieae</taxon>
        <taxon>Trifolium</taxon>
    </lineage>
</organism>
<dbReference type="Proteomes" id="UP000265520">
    <property type="component" value="Unassembled WGS sequence"/>
</dbReference>
<keyword evidence="3" id="KW-1185">Reference proteome</keyword>
<comment type="caution">
    <text evidence="2">The sequence shown here is derived from an EMBL/GenBank/DDBJ whole genome shotgun (WGS) entry which is preliminary data.</text>
</comment>
<feature type="compositionally biased region" description="Basic and acidic residues" evidence="1">
    <location>
        <begin position="1"/>
        <end position="15"/>
    </location>
</feature>
<dbReference type="EMBL" id="LXQA011365565">
    <property type="protein sequence ID" value="MCI94758.1"/>
    <property type="molecule type" value="Genomic_DNA"/>
</dbReference>
<accession>A0A392W298</accession>
<dbReference type="AlphaFoldDB" id="A0A392W298"/>
<sequence length="43" mass="4936">MQRNDSETLRKRMEETAITGRMTHKYTETGHPTRVTGQDIATS</sequence>